<dbReference type="Proteomes" id="UP001188597">
    <property type="component" value="Unassembled WGS sequence"/>
</dbReference>
<keyword evidence="2" id="KW-1133">Transmembrane helix</keyword>
<dbReference type="AlphaFoldDB" id="A0AA89AKP4"/>
<dbReference type="SUPFAM" id="SSF53756">
    <property type="entry name" value="UDP-Glycosyltransferase/glycogen phosphorylase"/>
    <property type="match status" value="1"/>
</dbReference>
<reference evidence="3" key="1">
    <citation type="submission" date="2022-12" db="EMBL/GenBank/DDBJ databases">
        <title>Draft genome assemblies for two species of Escallonia (Escalloniales).</title>
        <authorList>
            <person name="Chanderbali A."/>
            <person name="Dervinis C."/>
            <person name="Anghel I."/>
            <person name="Soltis D."/>
            <person name="Soltis P."/>
            <person name="Zapata F."/>
        </authorList>
    </citation>
    <scope>NUCLEOTIDE SEQUENCE</scope>
    <source>
        <strain evidence="3">UCBG64.0493</strain>
        <tissue evidence="3">Leaf</tissue>
    </source>
</reference>
<comment type="caution">
    <text evidence="3">The sequence shown here is derived from an EMBL/GenBank/DDBJ whole genome shotgun (WGS) entry which is preliminary data.</text>
</comment>
<keyword evidence="2" id="KW-0472">Membrane</keyword>
<evidence type="ECO:0000313" key="3">
    <source>
        <dbReference type="EMBL" id="KAK3007484.1"/>
    </source>
</evidence>
<dbReference type="PANTHER" id="PTHR11926">
    <property type="entry name" value="GLUCOSYL/GLUCURONOSYL TRANSFERASES"/>
    <property type="match status" value="1"/>
</dbReference>
<dbReference type="EMBL" id="JAVXUP010001859">
    <property type="protein sequence ID" value="KAK3007484.1"/>
    <property type="molecule type" value="Genomic_DNA"/>
</dbReference>
<evidence type="ECO:0000313" key="4">
    <source>
        <dbReference type="Proteomes" id="UP001188597"/>
    </source>
</evidence>
<dbReference type="GO" id="GO:0080044">
    <property type="term" value="F:quercetin 7-O-glucosyltransferase activity"/>
    <property type="evidence" value="ECO:0007669"/>
    <property type="project" value="TreeGrafter"/>
</dbReference>
<organism evidence="3 4">
    <name type="scientific">Escallonia herrerae</name>
    <dbReference type="NCBI Taxonomy" id="1293975"/>
    <lineage>
        <taxon>Eukaryota</taxon>
        <taxon>Viridiplantae</taxon>
        <taxon>Streptophyta</taxon>
        <taxon>Embryophyta</taxon>
        <taxon>Tracheophyta</taxon>
        <taxon>Spermatophyta</taxon>
        <taxon>Magnoliopsida</taxon>
        <taxon>eudicotyledons</taxon>
        <taxon>Gunneridae</taxon>
        <taxon>Pentapetalae</taxon>
        <taxon>asterids</taxon>
        <taxon>campanulids</taxon>
        <taxon>Escalloniales</taxon>
        <taxon>Escalloniaceae</taxon>
        <taxon>Escallonia</taxon>
    </lineage>
</organism>
<accession>A0AA89AKP4</accession>
<dbReference type="Gene3D" id="3.40.50.2000">
    <property type="entry name" value="Glycogen Phosphorylase B"/>
    <property type="match status" value="1"/>
</dbReference>
<name>A0AA89AKP4_9ASTE</name>
<proteinExistence type="inferred from homology"/>
<dbReference type="GO" id="GO:0080043">
    <property type="term" value="F:quercetin 3-O-glucosyltransferase activity"/>
    <property type="evidence" value="ECO:0007669"/>
    <property type="project" value="TreeGrafter"/>
</dbReference>
<evidence type="ECO:0000256" key="1">
    <source>
        <dbReference type="ARBA" id="ARBA00009995"/>
    </source>
</evidence>
<comment type="similarity">
    <text evidence="1">Belongs to the UDP-glycosyltransferase family.</text>
</comment>
<evidence type="ECO:0000256" key="2">
    <source>
        <dbReference type="SAM" id="Phobius"/>
    </source>
</evidence>
<dbReference type="PROSITE" id="PS51257">
    <property type="entry name" value="PROKAR_LIPOPROTEIN"/>
    <property type="match status" value="1"/>
</dbReference>
<feature type="transmembrane region" description="Helical" evidence="2">
    <location>
        <begin position="37"/>
        <end position="61"/>
    </location>
</feature>
<keyword evidence="2" id="KW-0812">Transmembrane</keyword>
<sequence length="209" mass="23148">MAELKRMGSQNLANLIQTLSSEGLPVTFQSTLSCNHGLHWCHVTCTCLLLFLLFSALLLLLSITDSSIAKMVSMMWLDTKQEGSVIYVSFGSLVGLHERQKEETLQGLGESGRPFLLAIRSLGGEEMKAVKEEWSEDGLVTRQQLQSWWRGFGPGVRAMINEERVEGKDEIKKLTKGDNSNAKESCLIERSASGVVAVFGDRERGVPEE</sequence>
<dbReference type="PANTHER" id="PTHR11926:SF1534">
    <property type="entry name" value="GLYCOSYLTRANSFERASE"/>
    <property type="match status" value="1"/>
</dbReference>
<protein>
    <submittedName>
        <fullName evidence="3">Uncharacterized protein</fullName>
    </submittedName>
</protein>
<gene>
    <name evidence="3" type="ORF">RJ639_013583</name>
</gene>
<keyword evidence="4" id="KW-1185">Reference proteome</keyword>